<evidence type="ECO:0000256" key="1">
    <source>
        <dbReference type="ARBA" id="ARBA00004651"/>
    </source>
</evidence>
<geneLocation type="plasmid" evidence="9 10">
    <name>p4</name>
</geneLocation>
<feature type="region of interest" description="Disordered" evidence="6">
    <location>
        <begin position="717"/>
        <end position="738"/>
    </location>
</feature>
<feature type="transmembrane region" description="Helical" evidence="7">
    <location>
        <begin position="30"/>
        <end position="51"/>
    </location>
</feature>
<dbReference type="SUPFAM" id="SSF52540">
    <property type="entry name" value="P-loop containing nucleoside triphosphate hydrolases"/>
    <property type="match status" value="1"/>
</dbReference>
<dbReference type="GO" id="GO:0003677">
    <property type="term" value="F:DNA binding"/>
    <property type="evidence" value="ECO:0007669"/>
    <property type="project" value="UniProtKB-KW"/>
</dbReference>
<dbReference type="Pfam" id="PF10412">
    <property type="entry name" value="TrwB_AAD_bind"/>
    <property type="match status" value="1"/>
</dbReference>
<keyword evidence="2" id="KW-1003">Cell membrane</keyword>
<dbReference type="InterPro" id="IPR027417">
    <property type="entry name" value="P-loop_NTPase"/>
</dbReference>
<dbReference type="AlphaFoldDB" id="A0A975S3S3"/>
<evidence type="ECO:0000313" key="10">
    <source>
        <dbReference type="Proteomes" id="UP000679352"/>
    </source>
</evidence>
<dbReference type="RefSeq" id="WP_215507669.1">
    <property type="nucleotide sequence ID" value="NZ_CP076365.1"/>
</dbReference>
<feature type="domain" description="Type IV secretion system coupling protein TraD DNA-binding" evidence="8">
    <location>
        <begin position="180"/>
        <end position="563"/>
    </location>
</feature>
<organism evidence="9 10">
    <name type="scientific">Gemmobacter fulvus</name>
    <dbReference type="NCBI Taxonomy" id="2840474"/>
    <lineage>
        <taxon>Bacteria</taxon>
        <taxon>Pseudomonadati</taxon>
        <taxon>Pseudomonadota</taxon>
        <taxon>Alphaproteobacteria</taxon>
        <taxon>Rhodobacterales</taxon>
        <taxon>Paracoccaceae</taxon>
        <taxon>Gemmobacter</taxon>
    </lineage>
</organism>
<feature type="transmembrane region" description="Helical" evidence="7">
    <location>
        <begin position="113"/>
        <end position="135"/>
    </location>
</feature>
<dbReference type="InterPro" id="IPR051539">
    <property type="entry name" value="T4SS-coupling_protein"/>
</dbReference>
<dbReference type="KEGG" id="gfu:KM031_21610"/>
<evidence type="ECO:0000256" key="5">
    <source>
        <dbReference type="ARBA" id="ARBA00023136"/>
    </source>
</evidence>
<keyword evidence="9" id="KW-0614">Plasmid</keyword>
<evidence type="ECO:0000259" key="8">
    <source>
        <dbReference type="Pfam" id="PF10412"/>
    </source>
</evidence>
<reference evidence="9" key="1">
    <citation type="submission" date="2021-06" db="EMBL/GenBank/DDBJ databases">
        <authorList>
            <person name="Lee C.-S."/>
            <person name="Jin L."/>
        </authorList>
    </citation>
    <scope>NUCLEOTIDE SEQUENCE</scope>
    <source>
        <strain evidence="9">Con5</strain>
        <plasmid evidence="9">p4</plasmid>
    </source>
</reference>
<dbReference type="Proteomes" id="UP000679352">
    <property type="component" value="Plasmid p4"/>
</dbReference>
<sequence>MRSKSSQLIRGGQTTQHFWQMATQVLSTGLKVAALTYVIAFVGLLALNFRLSEINEGYLYWIAHLNADVLNQPEFTISYTDQSGVSRSRTALELTHDAALKAKYDLYAAEAELYYYLAYIPAVLAGLAIVVYFAVVGRKLSDIEHIRGSRLVTSAELKEWSKRKWQAYIKQVPAKKGTTRYTLAGIPFPPNTVEAQTGIFGTVGVGKTNCMKELLATIRAEGGRAVIYDKMGAFVRNYYNPETDIILNMFDARSVGWSPFNEADTPEAFAQIAEVMIQQRPGANDPFWSTTARLVFEYAARSLMANGMKTNRALRNAILTMPAEDLQRLVANTPAGMFFGESIEKTSASIRANMIAELRFLEFLRDDATPFSIRNWVRSERPGFVFLSGDAEHSAATRNVISTVIEVAANALMTGPERRDPSLWFFLDEVPSLNRLPFLTSKLAEIRQFGGAFVLGYQVYSQLEDLYGDKAAQSISGTLNNRVVFNTPDARTARLFSDSLGLSDVIEHRETISFGADVTRDGNTLNAQRVERPIVTASEIQSLPQFEAYVRFGYDAPTALVKFPPISTEDVAEAIVKYHGNGFAVGELDATAPLPQMSALGPGSIQADQPETGSILPFSMLSASVQIEQYHAWFKKMSEPYYDFARHELVRRALPEHIPIAWENYYYMRNKGTQEPMFALIDHTTEYVSNIPREFRKPKPKIPRYEDVVEAATAEAELTKRTNDQNMSAAETSANNAPRVLSEAARLALSD</sequence>
<keyword evidence="4 7" id="KW-1133">Transmembrane helix</keyword>
<dbReference type="InterPro" id="IPR019476">
    <property type="entry name" value="T4SS_TraD_DNA-bd"/>
</dbReference>
<proteinExistence type="predicted"/>
<dbReference type="CDD" id="cd01127">
    <property type="entry name" value="TrwB_TraG_TraD_VirD4"/>
    <property type="match status" value="1"/>
</dbReference>
<keyword evidence="5 7" id="KW-0472">Membrane</keyword>
<dbReference type="GO" id="GO:0005886">
    <property type="term" value="C:plasma membrane"/>
    <property type="evidence" value="ECO:0007669"/>
    <property type="project" value="UniProtKB-SubCell"/>
</dbReference>
<gene>
    <name evidence="9" type="ORF">KM031_21610</name>
</gene>
<comment type="subcellular location">
    <subcellularLocation>
        <location evidence="1">Cell membrane</location>
        <topology evidence="1">Multi-pass membrane protein</topology>
    </subcellularLocation>
</comment>
<evidence type="ECO:0000313" key="9">
    <source>
        <dbReference type="EMBL" id="QWK93022.1"/>
    </source>
</evidence>
<name>A0A975S3S3_9RHOB</name>
<dbReference type="Gene3D" id="3.40.50.300">
    <property type="entry name" value="P-loop containing nucleotide triphosphate hydrolases"/>
    <property type="match status" value="2"/>
</dbReference>
<evidence type="ECO:0000256" key="4">
    <source>
        <dbReference type="ARBA" id="ARBA00022989"/>
    </source>
</evidence>
<evidence type="ECO:0000256" key="7">
    <source>
        <dbReference type="SAM" id="Phobius"/>
    </source>
</evidence>
<keyword evidence="3 7" id="KW-0812">Transmembrane</keyword>
<keyword evidence="10" id="KW-1185">Reference proteome</keyword>
<evidence type="ECO:0000256" key="6">
    <source>
        <dbReference type="SAM" id="MobiDB-lite"/>
    </source>
</evidence>
<dbReference type="PANTHER" id="PTHR37937">
    <property type="entry name" value="CONJUGATIVE TRANSFER: DNA TRANSPORT"/>
    <property type="match status" value="1"/>
</dbReference>
<protein>
    <submittedName>
        <fullName evidence="9">Type IV secretion system DNA-binding domain-containing protein</fullName>
    </submittedName>
</protein>
<evidence type="ECO:0000256" key="2">
    <source>
        <dbReference type="ARBA" id="ARBA00022475"/>
    </source>
</evidence>
<dbReference type="PANTHER" id="PTHR37937:SF1">
    <property type="entry name" value="CONJUGATIVE TRANSFER: DNA TRANSPORT"/>
    <property type="match status" value="1"/>
</dbReference>
<evidence type="ECO:0000256" key="3">
    <source>
        <dbReference type="ARBA" id="ARBA00022692"/>
    </source>
</evidence>
<accession>A0A975S3S3</accession>
<feature type="compositionally biased region" description="Polar residues" evidence="6">
    <location>
        <begin position="724"/>
        <end position="736"/>
    </location>
</feature>
<keyword evidence="9" id="KW-0238">DNA-binding</keyword>
<dbReference type="EMBL" id="CP076365">
    <property type="protein sequence ID" value="QWK93022.1"/>
    <property type="molecule type" value="Genomic_DNA"/>
</dbReference>